<feature type="transmembrane region" description="Helical" evidence="1">
    <location>
        <begin position="130"/>
        <end position="154"/>
    </location>
</feature>
<evidence type="ECO:0000313" key="3">
    <source>
        <dbReference type="Proteomes" id="UP000176260"/>
    </source>
</evidence>
<comment type="caution">
    <text evidence="2">The sequence shown here is derived from an EMBL/GenBank/DDBJ whole genome shotgun (WGS) entry which is preliminary data.</text>
</comment>
<evidence type="ECO:0000313" key="2">
    <source>
        <dbReference type="EMBL" id="OGY42205.1"/>
    </source>
</evidence>
<dbReference type="EMBL" id="MHIA01000016">
    <property type="protein sequence ID" value="OGY42205.1"/>
    <property type="molecule type" value="Genomic_DNA"/>
</dbReference>
<keyword evidence="1" id="KW-0472">Membrane</keyword>
<name>A0A1G1XQ91_9BACT</name>
<feature type="transmembrane region" description="Helical" evidence="1">
    <location>
        <begin position="51"/>
        <end position="72"/>
    </location>
</feature>
<proteinExistence type="predicted"/>
<keyword evidence="1" id="KW-1133">Transmembrane helix</keyword>
<feature type="transmembrane region" description="Helical" evidence="1">
    <location>
        <begin position="9"/>
        <end position="31"/>
    </location>
</feature>
<accession>A0A1G1XQ91</accession>
<sequence>MFRKIINKLIIGAIAALILIFIVIAFASIFSQSATEVVETQWSRLLREFSIFINLILIVLLALFIISFYETIKYLRNEEKIKNQARIFLHLFAKDPAWIFSQLSGRDKNGTYMGSFERYKRFQLFSKKTFIRTLGLAMLQVVILFLLLYGLSFFTHKSRAQESNLIQSSNFLMELKK</sequence>
<protein>
    <submittedName>
        <fullName evidence="2">Uncharacterized protein</fullName>
    </submittedName>
</protein>
<evidence type="ECO:0000256" key="1">
    <source>
        <dbReference type="SAM" id="Phobius"/>
    </source>
</evidence>
<reference evidence="2 3" key="1">
    <citation type="journal article" date="2016" name="Nat. Commun.">
        <title>Thousands of microbial genomes shed light on interconnected biogeochemical processes in an aquifer system.</title>
        <authorList>
            <person name="Anantharaman K."/>
            <person name="Brown C.T."/>
            <person name="Hug L.A."/>
            <person name="Sharon I."/>
            <person name="Castelle C.J."/>
            <person name="Probst A.J."/>
            <person name="Thomas B.C."/>
            <person name="Singh A."/>
            <person name="Wilkins M.J."/>
            <person name="Karaoz U."/>
            <person name="Brodie E.L."/>
            <person name="Williams K.H."/>
            <person name="Hubbard S.S."/>
            <person name="Banfield J.F."/>
        </authorList>
    </citation>
    <scope>NUCLEOTIDE SEQUENCE [LARGE SCALE GENOMIC DNA]</scope>
</reference>
<gene>
    <name evidence="2" type="ORF">A2Y67_01650</name>
</gene>
<dbReference type="Proteomes" id="UP000176260">
    <property type="component" value="Unassembled WGS sequence"/>
</dbReference>
<dbReference type="AlphaFoldDB" id="A0A1G1XQ91"/>
<keyword evidence="1" id="KW-0812">Transmembrane</keyword>
<organism evidence="2 3">
    <name type="scientific">Candidatus Buchananbacteria bacterium RBG_13_39_9</name>
    <dbReference type="NCBI Taxonomy" id="1797531"/>
    <lineage>
        <taxon>Bacteria</taxon>
        <taxon>Candidatus Buchananiibacteriota</taxon>
    </lineage>
</organism>